<comment type="caution">
    <text evidence="1">The sequence shown here is derived from an EMBL/GenBank/DDBJ whole genome shotgun (WGS) entry which is preliminary data.</text>
</comment>
<reference evidence="1 2" key="1">
    <citation type="submission" date="2015-06" db="EMBL/GenBank/DDBJ databases">
        <title>Improved classification and identification of acetic acid bacteria using matrix-assisted laser desorption/ionization time-of-flight mass spectrometry; Gluconobacter nephelii and Gluconobacter uchimurae are later heterotypic synonyms of Gluconobacter japonicus and Gluconobacter oxydans, respectively.</title>
        <authorList>
            <person name="Li L."/>
            <person name="Cleenwerck I."/>
            <person name="De Vuyst L."/>
            <person name="Vandamme P."/>
        </authorList>
    </citation>
    <scope>NUCLEOTIDE SEQUENCE [LARGE SCALE GENOMIC DNA]</scope>
    <source>
        <strain evidence="1 2">LMG 1764</strain>
    </source>
</reference>
<name>A0A149QS24_9PROT</name>
<dbReference type="PATRIC" id="fig|442.7.peg.3402"/>
<dbReference type="Proteomes" id="UP000075573">
    <property type="component" value="Unassembled WGS sequence"/>
</dbReference>
<organism evidence="1 2">
    <name type="scientific">Gluconobacter potus</name>
    <dbReference type="NCBI Taxonomy" id="2724927"/>
    <lineage>
        <taxon>Bacteria</taxon>
        <taxon>Pseudomonadati</taxon>
        <taxon>Pseudomonadota</taxon>
        <taxon>Alphaproteobacteria</taxon>
        <taxon>Acetobacterales</taxon>
        <taxon>Acetobacteraceae</taxon>
        <taxon>Gluconobacter</taxon>
    </lineage>
</organism>
<proteinExistence type="predicted"/>
<evidence type="ECO:0000313" key="1">
    <source>
        <dbReference type="EMBL" id="KXV00112.1"/>
    </source>
</evidence>
<protein>
    <submittedName>
        <fullName evidence="1">Uncharacterized protein</fullName>
    </submittedName>
</protein>
<evidence type="ECO:0000313" key="2">
    <source>
        <dbReference type="Proteomes" id="UP000075573"/>
    </source>
</evidence>
<accession>A0A149QS24</accession>
<dbReference type="AlphaFoldDB" id="A0A149QS24"/>
<gene>
    <name evidence="1" type="ORF">AD929_12900</name>
</gene>
<sequence>MKGGPGLFWPQDLVRRVIPKGGSPAESRQVGLQVVLDRQAINPEDSIHDDVIATPTADGDQFIADFVNCLTGELDHVRRPLMWCDHDRRQVCNLQIM</sequence>
<dbReference type="EMBL" id="LHZB01000118">
    <property type="protein sequence ID" value="KXV00112.1"/>
    <property type="molecule type" value="Genomic_DNA"/>
</dbReference>